<dbReference type="AlphaFoldDB" id="A0A8T1PIY5"/>
<accession>A0A8T1PIY5</accession>
<name>A0A8T1PIY5_CARIL</name>
<organism evidence="1 2">
    <name type="scientific">Carya illinoinensis</name>
    <name type="common">Pecan</name>
    <dbReference type="NCBI Taxonomy" id="32201"/>
    <lineage>
        <taxon>Eukaryota</taxon>
        <taxon>Viridiplantae</taxon>
        <taxon>Streptophyta</taxon>
        <taxon>Embryophyta</taxon>
        <taxon>Tracheophyta</taxon>
        <taxon>Spermatophyta</taxon>
        <taxon>Magnoliopsida</taxon>
        <taxon>eudicotyledons</taxon>
        <taxon>Gunneridae</taxon>
        <taxon>Pentapetalae</taxon>
        <taxon>rosids</taxon>
        <taxon>fabids</taxon>
        <taxon>Fagales</taxon>
        <taxon>Juglandaceae</taxon>
        <taxon>Carya</taxon>
    </lineage>
</organism>
<comment type="caution">
    <text evidence="1">The sequence shown here is derived from an EMBL/GenBank/DDBJ whole genome shotgun (WGS) entry which is preliminary data.</text>
</comment>
<reference evidence="1" key="1">
    <citation type="submission" date="2020-12" db="EMBL/GenBank/DDBJ databases">
        <title>WGS assembly of Carya illinoinensis cv. Pawnee.</title>
        <authorList>
            <person name="Platts A."/>
            <person name="Shu S."/>
            <person name="Wright S."/>
            <person name="Barry K."/>
            <person name="Edger P."/>
            <person name="Pires J.C."/>
            <person name="Schmutz J."/>
        </authorList>
    </citation>
    <scope>NUCLEOTIDE SEQUENCE</scope>
    <source>
        <tissue evidence="1">Leaf</tissue>
    </source>
</reference>
<proteinExistence type="predicted"/>
<keyword evidence="2" id="KW-1185">Reference proteome</keyword>
<dbReference type="EMBL" id="CM031817">
    <property type="protein sequence ID" value="KAG6642865.1"/>
    <property type="molecule type" value="Genomic_DNA"/>
</dbReference>
<dbReference type="Proteomes" id="UP000811609">
    <property type="component" value="Chromosome 9"/>
</dbReference>
<gene>
    <name evidence="1" type="ORF">CIPAW_09G170100</name>
</gene>
<sequence>MVLLVMGYVHIGREKQHTKASEICKNLLLQLEVGSPRNTINHQLTGY</sequence>
<protein>
    <submittedName>
        <fullName evidence="1">Uncharacterized protein</fullName>
    </submittedName>
</protein>
<evidence type="ECO:0000313" key="2">
    <source>
        <dbReference type="Proteomes" id="UP000811609"/>
    </source>
</evidence>
<evidence type="ECO:0000313" key="1">
    <source>
        <dbReference type="EMBL" id="KAG6642865.1"/>
    </source>
</evidence>